<reference evidence="2" key="1">
    <citation type="submission" date="2012-09" db="EMBL/GenBank/DDBJ databases">
        <authorList>
            <person name="Martin A.A."/>
        </authorList>
    </citation>
    <scope>NUCLEOTIDE SEQUENCE</scope>
</reference>
<dbReference type="AlphaFoldDB" id="A0A0K0DKV2"/>
<evidence type="ECO:0000256" key="1">
    <source>
        <dbReference type="SAM" id="MobiDB-lite"/>
    </source>
</evidence>
<dbReference type="Proteomes" id="UP000035642">
    <property type="component" value="Unassembled WGS sequence"/>
</dbReference>
<organism evidence="2 3">
    <name type="scientific">Angiostrongylus cantonensis</name>
    <name type="common">Rat lungworm</name>
    <dbReference type="NCBI Taxonomy" id="6313"/>
    <lineage>
        <taxon>Eukaryota</taxon>
        <taxon>Metazoa</taxon>
        <taxon>Ecdysozoa</taxon>
        <taxon>Nematoda</taxon>
        <taxon>Chromadorea</taxon>
        <taxon>Rhabditida</taxon>
        <taxon>Rhabditina</taxon>
        <taxon>Rhabditomorpha</taxon>
        <taxon>Strongyloidea</taxon>
        <taxon>Metastrongylidae</taxon>
        <taxon>Angiostrongylus</taxon>
    </lineage>
</organism>
<reference evidence="3" key="2">
    <citation type="submission" date="2017-02" db="UniProtKB">
        <authorList>
            <consortium name="WormBaseParasite"/>
        </authorList>
    </citation>
    <scope>IDENTIFICATION</scope>
</reference>
<dbReference type="WBParaSite" id="ACAC_0001216801-mRNA-1">
    <property type="protein sequence ID" value="ACAC_0001216801-mRNA-1"/>
    <property type="gene ID" value="ACAC_0001216801"/>
</dbReference>
<feature type="region of interest" description="Disordered" evidence="1">
    <location>
        <begin position="39"/>
        <end position="66"/>
    </location>
</feature>
<keyword evidence="2" id="KW-1185">Reference proteome</keyword>
<sequence>MDINTEIPAPSKPEESLADIGYDVPRDTISREFIRSAKTARQLHSQHPRDEGLRYLMPSPSSSSSKLACESPRIIISKAERKDVGKKCEQLFFICGLEQEVNVKGAV</sequence>
<name>A0A0K0DKV2_ANGCA</name>
<evidence type="ECO:0000313" key="3">
    <source>
        <dbReference type="WBParaSite" id="ACAC_0001216801-mRNA-1"/>
    </source>
</evidence>
<protein>
    <submittedName>
        <fullName evidence="3">Uncharacterized protein</fullName>
    </submittedName>
</protein>
<proteinExistence type="predicted"/>
<accession>A0A0K0DKV2</accession>
<evidence type="ECO:0000313" key="2">
    <source>
        <dbReference type="Proteomes" id="UP000035642"/>
    </source>
</evidence>